<dbReference type="AlphaFoldDB" id="A0AAW0U0A2"/>
<keyword evidence="2" id="KW-1185">Reference proteome</keyword>
<gene>
    <name evidence="1" type="ORF">O3P69_006650</name>
</gene>
<dbReference type="Proteomes" id="UP001487740">
    <property type="component" value="Unassembled WGS sequence"/>
</dbReference>
<comment type="caution">
    <text evidence="1">The sequence shown here is derived from an EMBL/GenBank/DDBJ whole genome shotgun (WGS) entry which is preliminary data.</text>
</comment>
<organism evidence="1 2">
    <name type="scientific">Scylla paramamosain</name>
    <name type="common">Mud crab</name>
    <dbReference type="NCBI Taxonomy" id="85552"/>
    <lineage>
        <taxon>Eukaryota</taxon>
        <taxon>Metazoa</taxon>
        <taxon>Ecdysozoa</taxon>
        <taxon>Arthropoda</taxon>
        <taxon>Crustacea</taxon>
        <taxon>Multicrustacea</taxon>
        <taxon>Malacostraca</taxon>
        <taxon>Eumalacostraca</taxon>
        <taxon>Eucarida</taxon>
        <taxon>Decapoda</taxon>
        <taxon>Pleocyemata</taxon>
        <taxon>Brachyura</taxon>
        <taxon>Eubrachyura</taxon>
        <taxon>Portunoidea</taxon>
        <taxon>Portunidae</taxon>
        <taxon>Portuninae</taxon>
        <taxon>Scylla</taxon>
    </lineage>
</organism>
<accession>A0AAW0U0A2</accession>
<name>A0AAW0U0A2_SCYPA</name>
<evidence type="ECO:0000313" key="2">
    <source>
        <dbReference type="Proteomes" id="UP001487740"/>
    </source>
</evidence>
<sequence>MSEWIVPGNNSQGGYCLATTLRVGTAWPQQSGQVLPSHNSQDAYCLAITVMVGTAWSQKSGWVLPGHNSQHGYCPATKVRVDTAQPQVRMGIAWAQVSMGTTQPQQSGIMMSHVQGHDAPYLGWCPMSRVIMSHV</sequence>
<evidence type="ECO:0000313" key="1">
    <source>
        <dbReference type="EMBL" id="KAK8393469.1"/>
    </source>
</evidence>
<reference evidence="1 2" key="1">
    <citation type="submission" date="2023-03" db="EMBL/GenBank/DDBJ databases">
        <title>High-quality genome of Scylla paramamosain provides insights in environmental adaptation.</title>
        <authorList>
            <person name="Zhang L."/>
        </authorList>
    </citation>
    <scope>NUCLEOTIDE SEQUENCE [LARGE SCALE GENOMIC DNA]</scope>
    <source>
        <strain evidence="1">LZ_2023a</strain>
        <tissue evidence="1">Muscle</tissue>
    </source>
</reference>
<proteinExistence type="predicted"/>
<dbReference type="EMBL" id="JARAKH010000020">
    <property type="protein sequence ID" value="KAK8393469.1"/>
    <property type="molecule type" value="Genomic_DNA"/>
</dbReference>
<protein>
    <submittedName>
        <fullName evidence="1">Uncharacterized protein</fullName>
    </submittedName>
</protein>